<dbReference type="Proteomes" id="UP000193685">
    <property type="component" value="Unassembled WGS sequence"/>
</dbReference>
<accession>A0A1Y2FDS9</accession>
<feature type="region of interest" description="Disordered" evidence="3">
    <location>
        <begin position="383"/>
        <end position="403"/>
    </location>
</feature>
<organism evidence="5 6">
    <name type="scientific">Protomyces lactucae-debilis</name>
    <dbReference type="NCBI Taxonomy" id="2754530"/>
    <lineage>
        <taxon>Eukaryota</taxon>
        <taxon>Fungi</taxon>
        <taxon>Dikarya</taxon>
        <taxon>Ascomycota</taxon>
        <taxon>Taphrinomycotina</taxon>
        <taxon>Taphrinomycetes</taxon>
        <taxon>Taphrinales</taxon>
        <taxon>Protomycetaceae</taxon>
        <taxon>Protomyces</taxon>
    </lineage>
</organism>
<evidence type="ECO:0000256" key="2">
    <source>
        <dbReference type="PROSITE-ProRule" id="PRU00117"/>
    </source>
</evidence>
<dbReference type="InterPro" id="IPR036612">
    <property type="entry name" value="KH_dom_type_1_sf"/>
</dbReference>
<dbReference type="SMART" id="SM00322">
    <property type="entry name" value="KH"/>
    <property type="match status" value="3"/>
</dbReference>
<evidence type="ECO:0000256" key="1">
    <source>
        <dbReference type="ARBA" id="ARBA00022737"/>
    </source>
</evidence>
<keyword evidence="6" id="KW-1185">Reference proteome</keyword>
<dbReference type="Gene3D" id="3.30.1370.10">
    <property type="entry name" value="K Homology domain, type 1"/>
    <property type="match status" value="3"/>
</dbReference>
<proteinExistence type="predicted"/>
<feature type="domain" description="K Homology" evidence="4">
    <location>
        <begin position="65"/>
        <end position="135"/>
    </location>
</feature>
<feature type="compositionally biased region" description="Low complexity" evidence="3">
    <location>
        <begin position="391"/>
        <end position="403"/>
    </location>
</feature>
<dbReference type="CDD" id="cd22455">
    <property type="entry name" value="KH-I_Rnc1_rpt1"/>
    <property type="match status" value="1"/>
</dbReference>
<keyword evidence="1" id="KW-0677">Repeat</keyword>
<dbReference type="PROSITE" id="PS50084">
    <property type="entry name" value="KH_TYPE_1"/>
    <property type="match status" value="3"/>
</dbReference>
<feature type="region of interest" description="Disordered" evidence="3">
    <location>
        <begin position="1"/>
        <end position="61"/>
    </location>
</feature>
<feature type="domain" description="K Homology" evidence="4">
    <location>
        <begin position="152"/>
        <end position="223"/>
    </location>
</feature>
<keyword evidence="2" id="KW-0694">RNA-binding</keyword>
<dbReference type="AlphaFoldDB" id="A0A1Y2FDS9"/>
<comment type="caution">
    <text evidence="5">The sequence shown here is derived from an EMBL/GenBank/DDBJ whole genome shotgun (WGS) entry which is preliminary data.</text>
</comment>
<dbReference type="RefSeq" id="XP_040725206.1">
    <property type="nucleotide sequence ID" value="XM_040867796.1"/>
</dbReference>
<dbReference type="GO" id="GO:0003723">
    <property type="term" value="F:RNA binding"/>
    <property type="evidence" value="ECO:0007669"/>
    <property type="project" value="UniProtKB-UniRule"/>
</dbReference>
<dbReference type="CDD" id="cd22456">
    <property type="entry name" value="KH-I_Rnc1_rpt2"/>
    <property type="match status" value="1"/>
</dbReference>
<evidence type="ECO:0000313" key="5">
    <source>
        <dbReference type="EMBL" id="ORY82072.1"/>
    </source>
</evidence>
<dbReference type="GeneID" id="63784395"/>
<feature type="domain" description="K Homology" evidence="4">
    <location>
        <begin position="312"/>
        <end position="382"/>
    </location>
</feature>
<dbReference type="STRING" id="56484.A0A1Y2FDS9"/>
<dbReference type="SUPFAM" id="SSF54791">
    <property type="entry name" value="Eukaryotic type KH-domain (KH-domain type I)"/>
    <property type="match status" value="3"/>
</dbReference>
<dbReference type="InterPro" id="IPR004088">
    <property type="entry name" value="KH_dom_type_1"/>
</dbReference>
<evidence type="ECO:0000313" key="6">
    <source>
        <dbReference type="Proteomes" id="UP000193685"/>
    </source>
</evidence>
<protein>
    <submittedName>
        <fullName evidence="5">KH domain RNA-binding protein</fullName>
    </submittedName>
</protein>
<gene>
    <name evidence="5" type="ORF">BCR37DRAFT_347810</name>
</gene>
<reference evidence="5 6" key="1">
    <citation type="submission" date="2016-07" db="EMBL/GenBank/DDBJ databases">
        <title>Pervasive Adenine N6-methylation of Active Genes in Fungi.</title>
        <authorList>
            <consortium name="DOE Joint Genome Institute"/>
            <person name="Mondo S.J."/>
            <person name="Dannebaum R.O."/>
            <person name="Kuo R.C."/>
            <person name="Labutti K."/>
            <person name="Haridas S."/>
            <person name="Kuo A."/>
            <person name="Salamov A."/>
            <person name="Ahrendt S.R."/>
            <person name="Lipzen A."/>
            <person name="Sullivan W."/>
            <person name="Andreopoulos W.B."/>
            <person name="Clum A."/>
            <person name="Lindquist E."/>
            <person name="Daum C."/>
            <person name="Ramamoorthy G.K."/>
            <person name="Gryganskyi A."/>
            <person name="Culley D."/>
            <person name="Magnuson J.K."/>
            <person name="James T.Y."/>
            <person name="O'Malley M.A."/>
            <person name="Stajich J.E."/>
            <person name="Spatafora J.W."/>
            <person name="Visel A."/>
            <person name="Grigoriev I.V."/>
        </authorList>
    </citation>
    <scope>NUCLEOTIDE SEQUENCE [LARGE SCALE GENOMIC DNA]</scope>
    <source>
        <strain evidence="5 6">12-1054</strain>
    </source>
</reference>
<dbReference type="OrthoDB" id="442947at2759"/>
<dbReference type="OMA" id="SIAKEPH"/>
<dbReference type="PANTHER" id="PTHR10288">
    <property type="entry name" value="KH DOMAIN CONTAINING RNA BINDING PROTEIN"/>
    <property type="match status" value="1"/>
</dbReference>
<dbReference type="Pfam" id="PF00013">
    <property type="entry name" value="KH_1"/>
    <property type="match status" value="3"/>
</dbReference>
<feature type="compositionally biased region" description="Polar residues" evidence="3">
    <location>
        <begin position="8"/>
        <end position="20"/>
    </location>
</feature>
<feature type="compositionally biased region" description="Polar residues" evidence="3">
    <location>
        <begin position="29"/>
        <end position="51"/>
    </location>
</feature>
<evidence type="ECO:0000256" key="3">
    <source>
        <dbReference type="SAM" id="MobiDB-lite"/>
    </source>
</evidence>
<dbReference type="InterPro" id="IPR004087">
    <property type="entry name" value="KH_dom"/>
</dbReference>
<name>A0A1Y2FDS9_PROLT</name>
<evidence type="ECO:0000259" key="4">
    <source>
        <dbReference type="SMART" id="SM00322"/>
    </source>
</evidence>
<sequence length="403" mass="42562">MSVADTVQRLTGISLGSSTPEPAKETKQETPGSEQSTVQQPTDTQPTSSSQHADDNASEVSYTDAQLTLRALVSTKEAGIIIGKAGKNVADLRDLTGVKAGVSKVVPGVHDRVLTITGALPAVTQAYTLIAQTFLENPVLHGPGGQQQQNPLHATIRLLVSHNLMGSLIGRQGAKIKAIQDSSGVRMAASKEMLPQSQERIVEVTGELASVQKAIWEIGKCLVDDWERGVGTVLYNPSVRISPTSTVVAPTAANGVVPAAGIPGNYLRSHRGGLPSFGGRSNYGGRDAAAGMTGSGETPSADFNRLDASDPSFTSQTVSIPAEMVGCVIGKGGTKITEIRRQSGSRIAIAKEHDEAGERQFTLSGTKEGNARALQLIYEQLEREKERRAQHQQQGAEQTQVAE</sequence>
<dbReference type="EMBL" id="MCFI01000010">
    <property type="protein sequence ID" value="ORY82072.1"/>
    <property type="molecule type" value="Genomic_DNA"/>
</dbReference>